<keyword evidence="10 15" id="KW-0472">Membrane</keyword>
<proteinExistence type="inferred from homology"/>
<evidence type="ECO:0000256" key="3">
    <source>
        <dbReference type="ARBA" id="ARBA00012589"/>
    </source>
</evidence>
<keyword evidence="8" id="KW-0133">Cell shape</keyword>
<dbReference type="InterPro" id="IPR058851">
    <property type="entry name" value="CALS1_helical"/>
</dbReference>
<keyword evidence="4" id="KW-1003">Cell membrane</keyword>
<evidence type="ECO:0000256" key="14">
    <source>
        <dbReference type="SAM" id="MobiDB-lite"/>
    </source>
</evidence>
<feature type="transmembrane region" description="Helical" evidence="15">
    <location>
        <begin position="1424"/>
        <end position="1446"/>
    </location>
</feature>
<comment type="similarity">
    <text evidence="2">Belongs to the glycosyltransferase 48 family.</text>
</comment>
<dbReference type="Gene3D" id="1.25.40.270">
    <property type="entry name" value="Vacuolar protein sorting-associated protein vta1"/>
    <property type="match status" value="1"/>
</dbReference>
<gene>
    <name evidence="17" type="ORF">CUMW_229150</name>
</gene>
<keyword evidence="18" id="KW-1185">Reference proteome</keyword>
<feature type="region of interest" description="Disordered" evidence="14">
    <location>
        <begin position="1"/>
        <end position="66"/>
    </location>
</feature>
<protein>
    <recommendedName>
        <fullName evidence="12">1,3-beta-glucan synthase</fullName>
        <ecNumber evidence="3">2.4.1.34</ecNumber>
    </recommendedName>
    <alternativeName>
        <fullName evidence="12">1,3-beta-glucan synthase</fullName>
    </alternativeName>
</protein>
<feature type="transmembrane region" description="Helical" evidence="15">
    <location>
        <begin position="610"/>
        <end position="635"/>
    </location>
</feature>
<evidence type="ECO:0000256" key="4">
    <source>
        <dbReference type="ARBA" id="ARBA00022475"/>
    </source>
</evidence>
<comment type="subcellular location">
    <subcellularLocation>
        <location evidence="1">Cell membrane</location>
        <topology evidence="1">Multi-pass membrane protein</topology>
    </subcellularLocation>
</comment>
<keyword evidence="5" id="KW-0328">Glycosyltransferase</keyword>
<comment type="caution">
    <text evidence="17">The sequence shown here is derived from an EMBL/GenBank/DDBJ whole genome shotgun (WGS) entry which is preliminary data.</text>
</comment>
<evidence type="ECO:0000313" key="18">
    <source>
        <dbReference type="Proteomes" id="UP000236630"/>
    </source>
</evidence>
<dbReference type="PANTHER" id="PTHR12741">
    <property type="entry name" value="LYST-INTERACTING PROTEIN LIP5 DOPAMINE RESPONSIVE PROTEIN DRG-1"/>
    <property type="match status" value="1"/>
</dbReference>
<evidence type="ECO:0000256" key="12">
    <source>
        <dbReference type="ARBA" id="ARBA00032165"/>
    </source>
</evidence>
<dbReference type="Pfam" id="PF14288">
    <property type="entry name" value="FKS1_dom1"/>
    <property type="match status" value="1"/>
</dbReference>
<accession>A0A2H5QGW2</accession>
<feature type="transmembrane region" description="Helical" evidence="15">
    <location>
        <begin position="1655"/>
        <end position="1676"/>
    </location>
</feature>
<dbReference type="SMART" id="SM01205">
    <property type="entry name" value="FKS1_dom1"/>
    <property type="match status" value="1"/>
</dbReference>
<dbReference type="PANTHER" id="PTHR12741:SF16">
    <property type="entry name" value="CALLOSE SYNTHASE 7"/>
    <property type="match status" value="1"/>
</dbReference>
<evidence type="ECO:0000259" key="16">
    <source>
        <dbReference type="SMART" id="SM01205"/>
    </source>
</evidence>
<sequence>MLSLHKPNSKQQGNTETSGSLNMSCSKKNVMASSSGTQKDGGPPPRTQSKKTSRAQTNVHNEDGSAIDSELVPSSLAFISPILRVASEIEKDNPRVAYLCRFHALDKAHRMDPTSSGRGVRQFKTYLLHKLEKEEEETKCQLARNNRNEIIAYYRNFYNEQIKGGQYTKKPEEMAKILQTAVVLYDVLETVVPPETVDDQIHRYAQDVQRKREQYEHYNILPLNAVGAKAAIMELPEIKAALHALRDVQNLPMPSVRLATNAPHDLPEERNKSVFDILDWLSSVFGFQKGNIANQREHLILLLANMDVRKRDLVDYTQLRSSTVQNLMDKIFKNYWSWCKYLCCEQNNRVPPGSDKQQLQLIYIGLYLLIWGEASNIRFMPECICYIFHNMADVVYGILLSNVHPVTGDTNHGNQTIAPDEETFLQTVITPIYQEAKRNKGGKASHSRWRNYDDLNDLKWPMDPKADFFVHSDVVLPSHERPNQVPAETRKPKTNFVEARTFWHLYRSFDRMWIFFIMAFQAMVIVAWTSDGSPAAVFDEDVFRSVLTIFITQAFLNLLQAALDIVLSFNAWRSLKCTQILRYLLKFAVAAVWAPKLYVGRDLHEGMFQLLKYTLFWILLLICKLPFSYYVEILPLIRSSKLIMKLHVDNYEWHEFFPNVTHNIGVVIAIWAPIVLVYFMDTQIWYSIFSTLFGGINGALSHLGEIQTLGMLRSRFESVPTAFCRCLVPSSDVDTKRRYMDESTERRNIANFSHVWNKFIESMREEDLISNEDRDLLLVPYSSNDVSVTQWPPFLLASKIHIALDMAKDFKEKEDTDLFRKIKNDGYMHSAVIECYETLREIIYGLLEDETDRNVVKQICYNVDISIQQHRFLNEFRMAGMPSLCEKLEKFVKLLLSKYEDVDVYKSQIINFLQDIMKIILQDIMVNGFEILERFHTQIQNNDKEEQIFEKLNITIMENKSWREKVVRLHFLLTVKESAVNVPTNLDARRRITFFANSLFMKMPSAPKVRDMISFSVLTPYYREDVLYSVDELNNENEDGISTLFYLQKIYPDEWKNLQKRINDPKFNYSDADKEEATCHWASYRGQTLSRTVRGMMYYKQALELQCFLESAGDNAIFGGYRIMESSQEDERASAQALVNMKFTYVASCQIYGAQKKSDDWRDRSCYKNILHLMIKYPSLRVAYLDEREEIVNGKSQKFHYSVLLKGGDKYDEEIYRIKLPGPPTVIGEGRPENQNHAIIFTRGEALQTIDMNQDNYFEEAFKMRNVLEEFLKSTSGQREPTILGLREHIFTGSVSSLAWFISNQETSFVTISQRILVNPLRVRFYYGHPDIFDRIFHITRGGIGKASRVINYGADIYAGMNSTLRGGYITHHEYIQVGKGRDMGMNQLSLSEARVAGVNGEQTFSRDVYRLGHCFDFFRMLSFYFTTVGFYLSSMVIVLTVYVFLYGRLYLVMSGLEREILENPGMHQSMALEEALATQSVFQLGLLLVLPMVMEIGLEKGFCSALCDFIIMQLQLASVFFAFQLGTKVHYFGKTILHGSCKYRATGRGFVVYHAKFSENYRQYSRSHFVKGLELVILLVLYEVYWHSYRSSNKFYLFITLSMWFLVGSWLFAPFVFNPSGFDWQKTVDDWTDWKRPLFKAIGLWDSVKELARAYEYIMGLLLFAPIAILSWFPFVSKFQTRLLFNQAFSRVNMIFNNNFDKNIKNIISSYKLWIKLT</sequence>
<dbReference type="Pfam" id="PF04652">
    <property type="entry name" value="Vta1"/>
    <property type="match status" value="1"/>
</dbReference>
<dbReference type="InterPro" id="IPR023175">
    <property type="entry name" value="Vta1/CALS_N_sf"/>
</dbReference>
<keyword evidence="11" id="KW-0961">Cell wall biogenesis/degradation</keyword>
<dbReference type="GO" id="GO:0006075">
    <property type="term" value="P:(1-&gt;3)-beta-D-glucan biosynthetic process"/>
    <property type="evidence" value="ECO:0007669"/>
    <property type="project" value="InterPro"/>
</dbReference>
<name>A0A2H5QGW2_CITUN</name>
<dbReference type="EC" id="2.4.1.34" evidence="3"/>
<evidence type="ECO:0000256" key="9">
    <source>
        <dbReference type="ARBA" id="ARBA00022989"/>
    </source>
</evidence>
<evidence type="ECO:0000256" key="2">
    <source>
        <dbReference type="ARBA" id="ARBA00009040"/>
    </source>
</evidence>
<dbReference type="InterPro" id="IPR003440">
    <property type="entry name" value="Glyco_trans_48_dom"/>
</dbReference>
<evidence type="ECO:0000256" key="15">
    <source>
        <dbReference type="SAM" id="Phobius"/>
    </source>
</evidence>
<dbReference type="Pfam" id="PF02364">
    <property type="entry name" value="Glucan_synthase"/>
    <property type="match status" value="2"/>
</dbReference>
<evidence type="ECO:0000313" key="17">
    <source>
        <dbReference type="EMBL" id="GAY63868.1"/>
    </source>
</evidence>
<dbReference type="GO" id="GO:0000148">
    <property type="term" value="C:1,3-beta-D-glucan synthase complex"/>
    <property type="evidence" value="ECO:0007669"/>
    <property type="project" value="InterPro"/>
</dbReference>
<dbReference type="GO" id="GO:0005886">
    <property type="term" value="C:plasma membrane"/>
    <property type="evidence" value="ECO:0007669"/>
    <property type="project" value="UniProtKB-SubCell"/>
</dbReference>
<dbReference type="InterPro" id="IPR026899">
    <property type="entry name" value="FKS1-like_dom1"/>
</dbReference>
<evidence type="ECO:0000256" key="5">
    <source>
        <dbReference type="ARBA" id="ARBA00022676"/>
    </source>
</evidence>
<dbReference type="EMBL" id="BDQV01000376">
    <property type="protein sequence ID" value="GAY63868.1"/>
    <property type="molecule type" value="Genomic_DNA"/>
</dbReference>
<organism evidence="17 18">
    <name type="scientific">Citrus unshiu</name>
    <name type="common">Satsuma mandarin</name>
    <name type="synonym">Citrus nobilis var. unshiu</name>
    <dbReference type="NCBI Taxonomy" id="55188"/>
    <lineage>
        <taxon>Eukaryota</taxon>
        <taxon>Viridiplantae</taxon>
        <taxon>Streptophyta</taxon>
        <taxon>Embryophyta</taxon>
        <taxon>Tracheophyta</taxon>
        <taxon>Spermatophyta</taxon>
        <taxon>Magnoliopsida</taxon>
        <taxon>eudicotyledons</taxon>
        <taxon>Gunneridae</taxon>
        <taxon>Pentapetalae</taxon>
        <taxon>rosids</taxon>
        <taxon>malvids</taxon>
        <taxon>Sapindales</taxon>
        <taxon>Rutaceae</taxon>
        <taxon>Aurantioideae</taxon>
        <taxon>Citrus</taxon>
    </lineage>
</organism>
<dbReference type="GO" id="GO:0003843">
    <property type="term" value="F:1,3-beta-D-glucan synthase activity"/>
    <property type="evidence" value="ECO:0007669"/>
    <property type="project" value="UniProtKB-EC"/>
</dbReference>
<dbReference type="Pfam" id="PF25968">
    <property type="entry name" value="CALS1"/>
    <property type="match status" value="1"/>
</dbReference>
<evidence type="ECO:0000256" key="13">
    <source>
        <dbReference type="ARBA" id="ARBA00047777"/>
    </source>
</evidence>
<evidence type="ECO:0000256" key="10">
    <source>
        <dbReference type="ARBA" id="ARBA00023136"/>
    </source>
</evidence>
<dbReference type="GO" id="GO:0008360">
    <property type="term" value="P:regulation of cell shape"/>
    <property type="evidence" value="ECO:0007669"/>
    <property type="project" value="UniProtKB-KW"/>
</dbReference>
<feature type="domain" description="1,3-beta-glucan synthase component FKS1-like" evidence="16">
    <location>
        <begin position="358"/>
        <end position="463"/>
    </location>
</feature>
<dbReference type="InterPro" id="IPR039431">
    <property type="entry name" value="Vta1/CALS_N"/>
</dbReference>
<evidence type="ECO:0000256" key="11">
    <source>
        <dbReference type="ARBA" id="ARBA00023316"/>
    </source>
</evidence>
<reference evidence="17 18" key="1">
    <citation type="journal article" date="2017" name="Front. Genet.">
        <title>Draft sequencing of the heterozygous diploid genome of Satsuma (Citrus unshiu Marc.) using a hybrid assembly approach.</title>
        <authorList>
            <person name="Shimizu T."/>
            <person name="Tanizawa Y."/>
            <person name="Mochizuki T."/>
            <person name="Nagasaki H."/>
            <person name="Yoshioka T."/>
            <person name="Toyoda A."/>
            <person name="Fujiyama A."/>
            <person name="Kaminuma E."/>
            <person name="Nakamura Y."/>
        </authorList>
    </citation>
    <scope>NUCLEOTIDE SEQUENCE [LARGE SCALE GENOMIC DNA]</scope>
    <source>
        <strain evidence="18">cv. Miyagawa wase</strain>
    </source>
</reference>
<evidence type="ECO:0000256" key="8">
    <source>
        <dbReference type="ARBA" id="ARBA00022960"/>
    </source>
</evidence>
<keyword evidence="6" id="KW-0808">Transferase</keyword>
<dbReference type="GO" id="GO:0071555">
    <property type="term" value="P:cell wall organization"/>
    <property type="evidence" value="ECO:0007669"/>
    <property type="project" value="UniProtKB-KW"/>
</dbReference>
<feature type="transmembrane region" description="Helical" evidence="15">
    <location>
        <begin position="1596"/>
        <end position="1618"/>
    </location>
</feature>
<feature type="compositionally biased region" description="Polar residues" evidence="14">
    <location>
        <begin position="9"/>
        <end position="38"/>
    </location>
</feature>
<comment type="catalytic activity">
    <reaction evidence="13">
        <text>[(1-&gt;3)-beta-D-glucosyl](n) + UDP-alpha-D-glucose = [(1-&gt;3)-beta-D-glucosyl](n+1) + UDP + H(+)</text>
        <dbReference type="Rhea" id="RHEA:21476"/>
        <dbReference type="Rhea" id="RHEA-COMP:11146"/>
        <dbReference type="Rhea" id="RHEA-COMP:14303"/>
        <dbReference type="ChEBI" id="CHEBI:15378"/>
        <dbReference type="ChEBI" id="CHEBI:37671"/>
        <dbReference type="ChEBI" id="CHEBI:58223"/>
        <dbReference type="ChEBI" id="CHEBI:58885"/>
        <dbReference type="EC" id="2.4.1.34"/>
    </reaction>
</comment>
<feature type="transmembrane region" description="Helical" evidence="15">
    <location>
        <begin position="656"/>
        <end position="678"/>
    </location>
</feature>
<evidence type="ECO:0000256" key="1">
    <source>
        <dbReference type="ARBA" id="ARBA00004651"/>
    </source>
</evidence>
<feature type="transmembrane region" description="Helical" evidence="15">
    <location>
        <begin position="684"/>
        <end position="703"/>
    </location>
</feature>
<keyword evidence="7 15" id="KW-0812">Transmembrane</keyword>
<dbReference type="Proteomes" id="UP000236630">
    <property type="component" value="Unassembled WGS sequence"/>
</dbReference>
<evidence type="ECO:0000256" key="7">
    <source>
        <dbReference type="ARBA" id="ARBA00022692"/>
    </source>
</evidence>
<evidence type="ECO:0000256" key="6">
    <source>
        <dbReference type="ARBA" id="ARBA00022679"/>
    </source>
</evidence>
<keyword evidence="9 15" id="KW-1133">Transmembrane helix</keyword>
<feature type="transmembrane region" description="Helical" evidence="15">
    <location>
        <begin position="512"/>
        <end position="530"/>
    </location>
</feature>